<dbReference type="PRINTS" id="PR00419">
    <property type="entry name" value="ADXRDTASE"/>
</dbReference>
<dbReference type="AlphaFoldDB" id="A0A4R7HXB9"/>
<dbReference type="SUPFAM" id="SSF51905">
    <property type="entry name" value="FAD/NAD(P)-binding domain"/>
    <property type="match status" value="1"/>
</dbReference>
<dbReference type="InterPro" id="IPR014105">
    <property type="entry name" value="Carotenoid/retinoid_OxRdtase"/>
</dbReference>
<comment type="cofactor">
    <cofactor evidence="1">
        <name>FAD</name>
        <dbReference type="ChEBI" id="CHEBI:57692"/>
    </cofactor>
</comment>
<comment type="catalytic activity">
    <reaction evidence="9">
        <text>all-trans-4,4'-diaponeurosporene + 2 AH2 + 2 O2 = 4,4'-diaponeurosporenal + 2 A + 3 H2O</text>
        <dbReference type="Rhea" id="RHEA:56104"/>
        <dbReference type="ChEBI" id="CHEBI:13193"/>
        <dbReference type="ChEBI" id="CHEBI:15377"/>
        <dbReference type="ChEBI" id="CHEBI:15379"/>
        <dbReference type="ChEBI" id="CHEBI:17499"/>
        <dbReference type="ChEBI" id="CHEBI:62743"/>
        <dbReference type="ChEBI" id="CHEBI:79065"/>
    </reaction>
</comment>
<evidence type="ECO:0000259" key="11">
    <source>
        <dbReference type="Pfam" id="PF01593"/>
    </source>
</evidence>
<evidence type="ECO:0000256" key="3">
    <source>
        <dbReference type="ARBA" id="ARBA00023002"/>
    </source>
</evidence>
<comment type="similarity">
    <text evidence="5">Belongs to the carotenoid/retinoid oxidoreductase family. CrtP subfamily.</text>
</comment>
<dbReference type="PANTHER" id="PTHR43734:SF7">
    <property type="entry name" value="4,4'-DIAPONEUROSPORENE OXYGENASE"/>
    <property type="match status" value="1"/>
</dbReference>
<evidence type="ECO:0000256" key="10">
    <source>
        <dbReference type="RuleBase" id="RU362075"/>
    </source>
</evidence>
<dbReference type="InterPro" id="IPR002937">
    <property type="entry name" value="Amino_oxidase"/>
</dbReference>
<gene>
    <name evidence="12" type="ORF">BDK89_0670</name>
</gene>
<comment type="caution">
    <text evidence="12">The sequence shown here is derived from an EMBL/GenBank/DDBJ whole genome shotgun (WGS) entry which is preliminary data.</text>
</comment>
<dbReference type="PANTHER" id="PTHR43734">
    <property type="entry name" value="PHYTOENE DESATURASE"/>
    <property type="match status" value="1"/>
</dbReference>
<protein>
    <recommendedName>
        <fullName evidence="6">4,4'-diaponeurosporene oxygenase</fullName>
    </recommendedName>
    <alternativeName>
        <fullName evidence="7">4,4'-diaponeurosporene oxidase</fullName>
    </alternativeName>
    <alternativeName>
        <fullName evidence="8">Carotenoid oxidase</fullName>
    </alternativeName>
</protein>
<name>A0A4R7HXB9_9ACTN</name>
<keyword evidence="13" id="KW-1185">Reference proteome</keyword>
<evidence type="ECO:0000256" key="5">
    <source>
        <dbReference type="ARBA" id="ARBA00038194"/>
    </source>
</evidence>
<evidence type="ECO:0000256" key="2">
    <source>
        <dbReference type="ARBA" id="ARBA00022746"/>
    </source>
</evidence>
<feature type="domain" description="Amine oxidase" evidence="11">
    <location>
        <begin position="11"/>
        <end position="459"/>
    </location>
</feature>
<reference evidence="12 13" key="1">
    <citation type="submission" date="2019-03" db="EMBL/GenBank/DDBJ databases">
        <title>Sequencing the genomes of 1000 actinobacteria strains.</title>
        <authorList>
            <person name="Klenk H.-P."/>
        </authorList>
    </citation>
    <scope>NUCLEOTIDE SEQUENCE [LARGE SCALE GENOMIC DNA]</scope>
    <source>
        <strain evidence="12 13">DSM 18936</strain>
    </source>
</reference>
<evidence type="ECO:0000256" key="9">
    <source>
        <dbReference type="ARBA" id="ARBA00048532"/>
    </source>
</evidence>
<dbReference type="Pfam" id="PF01593">
    <property type="entry name" value="Amino_oxidase"/>
    <property type="match status" value="1"/>
</dbReference>
<keyword evidence="3 10" id="KW-0560">Oxidoreductase</keyword>
<dbReference type="GO" id="GO:0016117">
    <property type="term" value="P:carotenoid biosynthetic process"/>
    <property type="evidence" value="ECO:0007669"/>
    <property type="project" value="UniProtKB-KW"/>
</dbReference>
<comment type="pathway">
    <text evidence="4">Carotenoid biosynthesis; staphyloxanthin biosynthesis; staphyloxanthin from farnesyl diphosphate: step 3/5.</text>
</comment>
<dbReference type="OrthoDB" id="9774675at2"/>
<dbReference type="Gene3D" id="3.50.50.60">
    <property type="entry name" value="FAD/NAD(P)-binding domain"/>
    <property type="match status" value="2"/>
</dbReference>
<dbReference type="Proteomes" id="UP000294558">
    <property type="component" value="Unassembled WGS sequence"/>
</dbReference>
<dbReference type="EMBL" id="SOAU01000001">
    <property type="protein sequence ID" value="TDT15109.1"/>
    <property type="molecule type" value="Genomic_DNA"/>
</dbReference>
<organism evidence="12 13">
    <name type="scientific">Ilumatobacter fluminis</name>
    <dbReference type="NCBI Taxonomy" id="467091"/>
    <lineage>
        <taxon>Bacteria</taxon>
        <taxon>Bacillati</taxon>
        <taxon>Actinomycetota</taxon>
        <taxon>Acidimicrobiia</taxon>
        <taxon>Acidimicrobiales</taxon>
        <taxon>Ilumatobacteraceae</taxon>
        <taxon>Ilumatobacter</taxon>
    </lineage>
</organism>
<evidence type="ECO:0000313" key="13">
    <source>
        <dbReference type="Proteomes" id="UP000294558"/>
    </source>
</evidence>
<dbReference type="GO" id="GO:0016491">
    <property type="term" value="F:oxidoreductase activity"/>
    <property type="evidence" value="ECO:0007669"/>
    <property type="project" value="UniProtKB-KW"/>
</dbReference>
<evidence type="ECO:0000256" key="7">
    <source>
        <dbReference type="ARBA" id="ARBA00041900"/>
    </source>
</evidence>
<evidence type="ECO:0000256" key="6">
    <source>
        <dbReference type="ARBA" id="ARBA00039159"/>
    </source>
</evidence>
<accession>A0A4R7HXB9</accession>
<dbReference type="NCBIfam" id="TIGR02734">
    <property type="entry name" value="crtI_fam"/>
    <property type="match status" value="1"/>
</dbReference>
<evidence type="ECO:0000256" key="8">
    <source>
        <dbReference type="ARBA" id="ARBA00042619"/>
    </source>
</evidence>
<proteinExistence type="inferred from homology"/>
<evidence type="ECO:0000256" key="1">
    <source>
        <dbReference type="ARBA" id="ARBA00001974"/>
    </source>
</evidence>
<sequence>MKVVVIGAGVGGLCAAIRLQTAGHDVTILERNPMVGGKLSALSEQGYTFDLGPTLFTMPHLFDEVFRLTGSSLAAQVEMTRLDPQFHYRWPDGSSLDVPNERERLLDRVESLAPDDGDAWMDFEYHAQQIWEVAERTFLAGTVDSPWSLVKRSKNPLDLDRVEGKRTLNRLARAYFDDPRLHQLVGRYATYSGSSPYQAPGTLSCIFHIEQEYGCWHLHGGISVLAERLATTARRLGVDIRLGVDVGRVTTARGSVSGVDLADGGSEPADIVISDVDAEHLYTDLLPDSRRRKRITKLGRSMSAFVMCAAVRGHSEGIAHHNVFFSLDDEQEFADLAKGRLATDPTIYACVSSVTDSSMAPRDGENWVFLVNVPAEMGIDRKLMSAAVLNRVAERGIDLRERIDFTRTLLPADIDARYRAPGGAIYGTSSNGRTAAFRRPANVGPVDGLFLVGGSTHPGGGLPLVATGARIVADLVG</sequence>
<dbReference type="InterPro" id="IPR036188">
    <property type="entry name" value="FAD/NAD-bd_sf"/>
</dbReference>
<keyword evidence="2 10" id="KW-0125">Carotenoid biosynthesis</keyword>
<evidence type="ECO:0000256" key="4">
    <source>
        <dbReference type="ARBA" id="ARBA00037901"/>
    </source>
</evidence>
<evidence type="ECO:0000313" key="12">
    <source>
        <dbReference type="EMBL" id="TDT15109.1"/>
    </source>
</evidence>